<comment type="caution">
    <text evidence="2">The sequence shown here is derived from an EMBL/GenBank/DDBJ whole genome shotgun (WGS) entry which is preliminary data.</text>
</comment>
<protein>
    <submittedName>
        <fullName evidence="2">Uncharacterized protein</fullName>
    </submittedName>
</protein>
<feature type="transmembrane region" description="Helical" evidence="1">
    <location>
        <begin position="12"/>
        <end position="33"/>
    </location>
</feature>
<keyword evidence="1" id="KW-0812">Transmembrane</keyword>
<evidence type="ECO:0000313" key="3">
    <source>
        <dbReference type="Proteomes" id="UP000248039"/>
    </source>
</evidence>
<dbReference type="EMBL" id="PYBW01000028">
    <property type="protein sequence ID" value="PYC83465.1"/>
    <property type="molecule type" value="Genomic_DNA"/>
</dbReference>
<dbReference type="OrthoDB" id="4231640at2"/>
<proteinExistence type="predicted"/>
<organism evidence="2 3">
    <name type="scientific">Streptomyces tateyamensis</name>
    <dbReference type="NCBI Taxonomy" id="565073"/>
    <lineage>
        <taxon>Bacteria</taxon>
        <taxon>Bacillati</taxon>
        <taxon>Actinomycetota</taxon>
        <taxon>Actinomycetes</taxon>
        <taxon>Kitasatosporales</taxon>
        <taxon>Streptomycetaceae</taxon>
        <taxon>Streptomyces</taxon>
    </lineage>
</organism>
<accession>A0A2V4NEY8</accession>
<keyword evidence="1" id="KW-1133">Transmembrane helix</keyword>
<keyword evidence="1" id="KW-0472">Membrane</keyword>
<sequence>MTDSTGVGSVDLLVVWAGAVVALAGVLALVWRGTRGLRLLGRRVGEVVDDWQGTDARPGVPAHPGVMVRLGAIEDRLAAVEHEMRPNSGSSLRDALDRVEVHIGTAPKSNT</sequence>
<evidence type="ECO:0000256" key="1">
    <source>
        <dbReference type="SAM" id="Phobius"/>
    </source>
</evidence>
<name>A0A2V4NEY8_9ACTN</name>
<gene>
    <name evidence="2" type="ORF">C7C46_09030</name>
</gene>
<keyword evidence="3" id="KW-1185">Reference proteome</keyword>
<evidence type="ECO:0000313" key="2">
    <source>
        <dbReference type="EMBL" id="PYC83465.1"/>
    </source>
</evidence>
<dbReference type="RefSeq" id="WP_110667574.1">
    <property type="nucleotide sequence ID" value="NZ_PYBW01000028.1"/>
</dbReference>
<dbReference type="Proteomes" id="UP000248039">
    <property type="component" value="Unassembled WGS sequence"/>
</dbReference>
<dbReference type="AlphaFoldDB" id="A0A2V4NEY8"/>
<reference evidence="2 3" key="1">
    <citation type="submission" date="2018-03" db="EMBL/GenBank/DDBJ databases">
        <title>Bioinformatic expansion and discovery of thiopeptide antibiotics.</title>
        <authorList>
            <person name="Schwalen C.J."/>
            <person name="Hudson G.A."/>
            <person name="Mitchell D.A."/>
        </authorList>
    </citation>
    <scope>NUCLEOTIDE SEQUENCE [LARGE SCALE GENOMIC DNA]</scope>
    <source>
        <strain evidence="2 3">ATCC 21389</strain>
    </source>
</reference>